<dbReference type="InterPro" id="IPR036691">
    <property type="entry name" value="Endo/exonu/phosph_ase_sf"/>
</dbReference>
<keyword evidence="4" id="KW-1185">Reference proteome</keyword>
<protein>
    <recommendedName>
        <fullName evidence="5">Endonuclease/exonuclease/phosphatase domain-containing protein</fullName>
    </recommendedName>
</protein>
<feature type="compositionally biased region" description="Basic and acidic residues" evidence="2">
    <location>
        <begin position="407"/>
        <end position="423"/>
    </location>
</feature>
<accession>A0A8J2MKU5</accession>
<name>A0A8J2MKU5_COTCN</name>
<gene>
    <name evidence="3" type="ORF">HICCMSTLAB_LOCUS5671</name>
</gene>
<sequence>MRKNGVIQSGESEKRGGVRVLFWNVAGLRSKDKEFWDYVCKFDVIGMTETWVEEKGWEMTRKKLPTGGASGGIISGVRKELIRNGESKKMEGALCRKIRVRNKEWDIITIYNKGGKRDWLEKLDNWIEEEKEKEMLIGRDWNTRIGREGSVRELNKGEGRWSEDLVVNGEGKAMLSLVEKRGWMVLNGNKGGDKSGCWTFFRGDSKSVVDYGVTNARSWDEIKDIGIGYRLDSDHQPVIVEMEGEKSFKNERMKEKKKDRWVQCWKEDKVELFRKKEEELEWKVEIGEKKWDELKKGIESCCSKKKIVYKEWGSWFDEQCRRLKKKLKKTSRKEKDGKVLSRLRKKYRELKKKKKEKWEEKMEKELKEIKNEGEAWKFIKKDWKKKSDINEDFNLEQWRTHFMKSLDGAERKPRGLEKGEHNRSLGTYQAKRKKVK</sequence>
<dbReference type="Gene3D" id="3.60.10.10">
    <property type="entry name" value="Endonuclease/exonuclease/phosphatase"/>
    <property type="match status" value="1"/>
</dbReference>
<feature type="region of interest" description="Disordered" evidence="2">
    <location>
        <begin position="406"/>
        <end position="436"/>
    </location>
</feature>
<proteinExistence type="predicted"/>
<dbReference type="AlphaFoldDB" id="A0A8J2MKU5"/>
<dbReference type="Proteomes" id="UP000786811">
    <property type="component" value="Unassembled WGS sequence"/>
</dbReference>
<evidence type="ECO:0008006" key="5">
    <source>
        <dbReference type="Google" id="ProtNLM"/>
    </source>
</evidence>
<dbReference type="EMBL" id="CAJNRD030001119">
    <property type="protein sequence ID" value="CAG5090539.1"/>
    <property type="molecule type" value="Genomic_DNA"/>
</dbReference>
<evidence type="ECO:0000256" key="1">
    <source>
        <dbReference type="SAM" id="Coils"/>
    </source>
</evidence>
<keyword evidence="1" id="KW-0175">Coiled coil</keyword>
<dbReference type="OrthoDB" id="7701337at2759"/>
<evidence type="ECO:0000313" key="3">
    <source>
        <dbReference type="EMBL" id="CAG5090539.1"/>
    </source>
</evidence>
<evidence type="ECO:0000256" key="2">
    <source>
        <dbReference type="SAM" id="MobiDB-lite"/>
    </source>
</evidence>
<evidence type="ECO:0000313" key="4">
    <source>
        <dbReference type="Proteomes" id="UP000786811"/>
    </source>
</evidence>
<organism evidence="3 4">
    <name type="scientific">Cotesia congregata</name>
    <name type="common">Parasitoid wasp</name>
    <name type="synonym">Apanteles congregatus</name>
    <dbReference type="NCBI Taxonomy" id="51543"/>
    <lineage>
        <taxon>Eukaryota</taxon>
        <taxon>Metazoa</taxon>
        <taxon>Ecdysozoa</taxon>
        <taxon>Arthropoda</taxon>
        <taxon>Hexapoda</taxon>
        <taxon>Insecta</taxon>
        <taxon>Pterygota</taxon>
        <taxon>Neoptera</taxon>
        <taxon>Endopterygota</taxon>
        <taxon>Hymenoptera</taxon>
        <taxon>Apocrita</taxon>
        <taxon>Ichneumonoidea</taxon>
        <taxon>Braconidae</taxon>
        <taxon>Microgastrinae</taxon>
        <taxon>Cotesia</taxon>
    </lineage>
</organism>
<dbReference type="SUPFAM" id="SSF56219">
    <property type="entry name" value="DNase I-like"/>
    <property type="match status" value="1"/>
</dbReference>
<comment type="caution">
    <text evidence="3">The sequence shown here is derived from an EMBL/GenBank/DDBJ whole genome shotgun (WGS) entry which is preliminary data.</text>
</comment>
<feature type="coiled-coil region" evidence="1">
    <location>
        <begin position="340"/>
        <end position="375"/>
    </location>
</feature>
<reference evidence="3" key="1">
    <citation type="submission" date="2021-04" db="EMBL/GenBank/DDBJ databases">
        <authorList>
            <person name="Chebbi M.A.C M."/>
        </authorList>
    </citation>
    <scope>NUCLEOTIDE SEQUENCE</scope>
</reference>